<sequence>MARLGMRQEARHVESYLFRGEWADQLVFAVLAGEWRATRGGPRG</sequence>
<dbReference type="Gene3D" id="3.40.630.30">
    <property type="match status" value="1"/>
</dbReference>
<organism evidence="1 2">
    <name type="scientific">Micromonospora olivasterospora</name>
    <dbReference type="NCBI Taxonomy" id="1880"/>
    <lineage>
        <taxon>Bacteria</taxon>
        <taxon>Bacillati</taxon>
        <taxon>Actinomycetota</taxon>
        <taxon>Actinomycetes</taxon>
        <taxon>Micromonosporales</taxon>
        <taxon>Micromonosporaceae</taxon>
        <taxon>Micromonospora</taxon>
    </lineage>
</organism>
<evidence type="ECO:0008006" key="3">
    <source>
        <dbReference type="Google" id="ProtNLM"/>
    </source>
</evidence>
<accession>A0A562IE48</accession>
<dbReference type="AlphaFoldDB" id="A0A562IE48"/>
<proteinExistence type="predicted"/>
<protein>
    <recommendedName>
        <fullName evidence="3">Ribosomal-protein-alanine N-acetyltransferase</fullName>
    </recommendedName>
</protein>
<keyword evidence="2" id="KW-1185">Reference proteome</keyword>
<dbReference type="EMBL" id="VLKE01000001">
    <property type="protein sequence ID" value="TWH69287.1"/>
    <property type="molecule type" value="Genomic_DNA"/>
</dbReference>
<dbReference type="Proteomes" id="UP000319825">
    <property type="component" value="Unassembled WGS sequence"/>
</dbReference>
<comment type="caution">
    <text evidence="1">The sequence shown here is derived from an EMBL/GenBank/DDBJ whole genome shotgun (WGS) entry which is preliminary data.</text>
</comment>
<gene>
    <name evidence="1" type="ORF">JD77_04296</name>
</gene>
<evidence type="ECO:0000313" key="2">
    <source>
        <dbReference type="Proteomes" id="UP000319825"/>
    </source>
</evidence>
<reference evidence="1 2" key="1">
    <citation type="submission" date="2019-07" db="EMBL/GenBank/DDBJ databases">
        <title>R&amp;d 2014.</title>
        <authorList>
            <person name="Klenk H.-P."/>
        </authorList>
    </citation>
    <scope>NUCLEOTIDE SEQUENCE [LARGE SCALE GENOMIC DNA]</scope>
    <source>
        <strain evidence="1 2">DSM 43868</strain>
    </source>
</reference>
<evidence type="ECO:0000313" key="1">
    <source>
        <dbReference type="EMBL" id="TWH69287.1"/>
    </source>
</evidence>
<name>A0A562IE48_MICOL</name>